<evidence type="ECO:0000313" key="1">
    <source>
        <dbReference type="EMBL" id="RCK78514.1"/>
    </source>
</evidence>
<organism evidence="1 2">
    <name type="scientific">Candidatus Ozemobacter sibiricus</name>
    <dbReference type="NCBI Taxonomy" id="2268124"/>
    <lineage>
        <taxon>Bacteria</taxon>
        <taxon>Candidatus Ozemobacteria</taxon>
        <taxon>Candidatus Ozemobacterales</taxon>
        <taxon>Candidatus Ozemobacteraceae</taxon>
        <taxon>Candidatus Ozemobacter</taxon>
    </lineage>
</organism>
<dbReference type="Gene3D" id="2.30.110.10">
    <property type="entry name" value="Electron Transport, Fmn-binding Protein, Chain A"/>
    <property type="match status" value="1"/>
</dbReference>
<protein>
    <submittedName>
        <fullName evidence="1">Pyridoxamine 5'-phosphate oxidase-related, FMN-binding</fullName>
    </submittedName>
</protein>
<evidence type="ECO:0000313" key="2">
    <source>
        <dbReference type="Proteomes" id="UP000252355"/>
    </source>
</evidence>
<sequence length="163" mass="18415">MSLKYAPNLSAEAMAKILREEDTGYLGLVDGDRPYVVPVSYAFLDETIVIHGAMTGRKLDLIRRNPRACFVVSRHIDRTRPHQAEGGCTYRFESVMCHGTARIIEEAGERLDWLRRFKDYFYRKLGLDPTTDPVTEKAAAACSCIVLTIETMTGRQKREAVAD</sequence>
<dbReference type="Pfam" id="PF12900">
    <property type="entry name" value="Pyridox_ox_2"/>
    <property type="match status" value="1"/>
</dbReference>
<dbReference type="PANTHER" id="PTHR34071">
    <property type="entry name" value="5-NITROIMIDAZOLE ANTIBIOTICS RESISTANCE PROTEIN, NIMA-FAMILY-RELATED PROTEIN-RELATED"/>
    <property type="match status" value="1"/>
</dbReference>
<dbReference type="AlphaFoldDB" id="A0A367ZK57"/>
<dbReference type="InterPro" id="IPR024747">
    <property type="entry name" value="Pyridox_Oxase-rel"/>
</dbReference>
<gene>
    <name evidence="1" type="ORF">OZSIB_1434</name>
</gene>
<accession>A0A367ZK57</accession>
<dbReference type="EMBL" id="QOQW01000022">
    <property type="protein sequence ID" value="RCK78514.1"/>
    <property type="molecule type" value="Genomic_DNA"/>
</dbReference>
<comment type="caution">
    <text evidence="1">The sequence shown here is derived from an EMBL/GenBank/DDBJ whole genome shotgun (WGS) entry which is preliminary data.</text>
</comment>
<dbReference type="Proteomes" id="UP000252355">
    <property type="component" value="Unassembled WGS sequence"/>
</dbReference>
<dbReference type="PANTHER" id="PTHR34071:SF2">
    <property type="entry name" value="FLAVIN-NUCLEOTIDE-BINDING PROTEIN"/>
    <property type="match status" value="1"/>
</dbReference>
<dbReference type="InterPro" id="IPR012349">
    <property type="entry name" value="Split_barrel_FMN-bd"/>
</dbReference>
<dbReference type="SUPFAM" id="SSF50475">
    <property type="entry name" value="FMN-binding split barrel"/>
    <property type="match status" value="1"/>
</dbReference>
<proteinExistence type="predicted"/>
<name>A0A367ZK57_9BACT</name>
<reference evidence="1 2" key="1">
    <citation type="submission" date="2018-05" db="EMBL/GenBank/DDBJ databases">
        <title>A metagenomic window into the 2 km-deep terrestrial subsurface aquifer revealed taxonomically and functionally diverse microbial community comprising novel uncultured bacterial lineages.</title>
        <authorList>
            <person name="Kadnikov V.V."/>
            <person name="Mardanov A.V."/>
            <person name="Beletsky A.V."/>
            <person name="Banks D."/>
            <person name="Pimenov N.V."/>
            <person name="Frank Y.A."/>
            <person name="Karnachuk O.V."/>
            <person name="Ravin N.V."/>
        </authorList>
    </citation>
    <scope>NUCLEOTIDE SEQUENCE [LARGE SCALE GENOMIC DNA]</scope>
    <source>
        <strain evidence="1">BY5</strain>
    </source>
</reference>